<feature type="region of interest" description="Disordered" evidence="1">
    <location>
        <begin position="43"/>
        <end position="75"/>
    </location>
</feature>
<keyword evidence="2" id="KW-0732">Signal</keyword>
<dbReference type="PANTHER" id="PTHR34789:SF1">
    <property type="entry name" value="EXPRESSED PROTEIN"/>
    <property type="match status" value="1"/>
</dbReference>
<keyword evidence="4" id="KW-1185">Reference proteome</keyword>
<evidence type="ECO:0000256" key="2">
    <source>
        <dbReference type="SAM" id="SignalP"/>
    </source>
</evidence>
<dbReference type="AlphaFoldDB" id="A0AAP0C1N9"/>
<organism evidence="3 4">
    <name type="scientific">Platanthera zijinensis</name>
    <dbReference type="NCBI Taxonomy" id="2320716"/>
    <lineage>
        <taxon>Eukaryota</taxon>
        <taxon>Viridiplantae</taxon>
        <taxon>Streptophyta</taxon>
        <taxon>Embryophyta</taxon>
        <taxon>Tracheophyta</taxon>
        <taxon>Spermatophyta</taxon>
        <taxon>Magnoliopsida</taxon>
        <taxon>Liliopsida</taxon>
        <taxon>Asparagales</taxon>
        <taxon>Orchidaceae</taxon>
        <taxon>Orchidoideae</taxon>
        <taxon>Orchideae</taxon>
        <taxon>Orchidinae</taxon>
        <taxon>Platanthera</taxon>
    </lineage>
</organism>
<evidence type="ECO:0000313" key="4">
    <source>
        <dbReference type="Proteomes" id="UP001418222"/>
    </source>
</evidence>
<protein>
    <submittedName>
        <fullName evidence="3">Uncharacterized protein</fullName>
    </submittedName>
</protein>
<gene>
    <name evidence="3" type="ORF">KSP39_PZI000278</name>
</gene>
<feature type="signal peptide" evidence="2">
    <location>
        <begin position="1"/>
        <end position="21"/>
    </location>
</feature>
<feature type="compositionally biased region" description="Gly residues" evidence="1">
    <location>
        <begin position="56"/>
        <end position="66"/>
    </location>
</feature>
<feature type="chain" id="PRO_5043053029" evidence="2">
    <location>
        <begin position="22"/>
        <end position="130"/>
    </location>
</feature>
<reference evidence="3 4" key="1">
    <citation type="journal article" date="2022" name="Nat. Plants">
        <title>Genomes of leafy and leafless Platanthera orchids illuminate the evolution of mycoheterotrophy.</title>
        <authorList>
            <person name="Li M.H."/>
            <person name="Liu K.W."/>
            <person name="Li Z."/>
            <person name="Lu H.C."/>
            <person name="Ye Q.L."/>
            <person name="Zhang D."/>
            <person name="Wang J.Y."/>
            <person name="Li Y.F."/>
            <person name="Zhong Z.M."/>
            <person name="Liu X."/>
            <person name="Yu X."/>
            <person name="Liu D.K."/>
            <person name="Tu X.D."/>
            <person name="Liu B."/>
            <person name="Hao Y."/>
            <person name="Liao X.Y."/>
            <person name="Jiang Y.T."/>
            <person name="Sun W.H."/>
            <person name="Chen J."/>
            <person name="Chen Y.Q."/>
            <person name="Ai Y."/>
            <person name="Zhai J.W."/>
            <person name="Wu S.S."/>
            <person name="Zhou Z."/>
            <person name="Hsiao Y.Y."/>
            <person name="Wu W.L."/>
            <person name="Chen Y.Y."/>
            <person name="Lin Y.F."/>
            <person name="Hsu J.L."/>
            <person name="Li C.Y."/>
            <person name="Wang Z.W."/>
            <person name="Zhao X."/>
            <person name="Zhong W.Y."/>
            <person name="Ma X.K."/>
            <person name="Ma L."/>
            <person name="Huang J."/>
            <person name="Chen G.Z."/>
            <person name="Huang M.Z."/>
            <person name="Huang L."/>
            <person name="Peng D.H."/>
            <person name="Luo Y.B."/>
            <person name="Zou S.Q."/>
            <person name="Chen S.P."/>
            <person name="Lan S."/>
            <person name="Tsai W.C."/>
            <person name="Van de Peer Y."/>
            <person name="Liu Z.J."/>
        </authorList>
    </citation>
    <scope>NUCLEOTIDE SEQUENCE [LARGE SCALE GENOMIC DNA]</scope>
    <source>
        <strain evidence="3">Lor287</strain>
    </source>
</reference>
<dbReference type="PANTHER" id="PTHR34789">
    <property type="entry name" value="EXPRESSED PROTEIN"/>
    <property type="match status" value="1"/>
</dbReference>
<dbReference type="Proteomes" id="UP001418222">
    <property type="component" value="Unassembled WGS sequence"/>
</dbReference>
<proteinExistence type="predicted"/>
<dbReference type="EMBL" id="JBBWWQ010000001">
    <property type="protein sequence ID" value="KAK8957140.1"/>
    <property type="molecule type" value="Genomic_DNA"/>
</dbReference>
<name>A0AAP0C1N9_9ASPA</name>
<comment type="caution">
    <text evidence="3">The sequence shown here is derived from an EMBL/GenBank/DDBJ whole genome shotgun (WGS) entry which is preliminary data.</text>
</comment>
<sequence length="130" mass="12643">MNTTAPAVALLLAALVAASTAARNPDPSSGGFFGPGGQFNIPGLGGGNGWPENPVGGYGGGYGNPSGGHSHNGVNPPSVVCADRGPCHKKRLTCPAKCFTSYSGSGKGYGGGGGGGGCTIDCKHKCVAYC</sequence>
<evidence type="ECO:0000256" key="1">
    <source>
        <dbReference type="SAM" id="MobiDB-lite"/>
    </source>
</evidence>
<accession>A0AAP0C1N9</accession>
<evidence type="ECO:0000313" key="3">
    <source>
        <dbReference type="EMBL" id="KAK8957140.1"/>
    </source>
</evidence>